<comment type="caution">
    <text evidence="3">The sequence shown here is derived from an EMBL/GenBank/DDBJ whole genome shotgun (WGS) entry which is preliminary data.</text>
</comment>
<evidence type="ECO:0000256" key="2">
    <source>
        <dbReference type="SAM" id="Phobius"/>
    </source>
</evidence>
<evidence type="ECO:0000256" key="1">
    <source>
        <dbReference type="SAM" id="MobiDB-lite"/>
    </source>
</evidence>
<feature type="transmembrane region" description="Helical" evidence="2">
    <location>
        <begin position="47"/>
        <end position="66"/>
    </location>
</feature>
<feature type="transmembrane region" description="Helical" evidence="2">
    <location>
        <begin position="113"/>
        <end position="132"/>
    </location>
</feature>
<dbReference type="Proteomes" id="UP000294114">
    <property type="component" value="Unassembled WGS sequence"/>
</dbReference>
<protein>
    <submittedName>
        <fullName evidence="3">Uncharacterized protein</fullName>
    </submittedName>
</protein>
<evidence type="ECO:0000313" key="4">
    <source>
        <dbReference type="Proteomes" id="UP000294114"/>
    </source>
</evidence>
<keyword evidence="2" id="KW-0812">Transmembrane</keyword>
<proteinExistence type="predicted"/>
<reference evidence="3 4" key="1">
    <citation type="submission" date="2019-02" db="EMBL/GenBank/DDBJ databases">
        <title>Sequencing the genomes of 1000 actinobacteria strains.</title>
        <authorList>
            <person name="Klenk H.-P."/>
        </authorList>
    </citation>
    <scope>NUCLEOTIDE SEQUENCE [LARGE SCALE GENOMIC DNA]</scope>
    <source>
        <strain evidence="3 4">DSM 45612</strain>
    </source>
</reference>
<organism evidence="3 4">
    <name type="scientific">Micromonospora kangleipakensis</name>
    <dbReference type="NCBI Taxonomy" id="1077942"/>
    <lineage>
        <taxon>Bacteria</taxon>
        <taxon>Bacillati</taxon>
        <taxon>Actinomycetota</taxon>
        <taxon>Actinomycetes</taxon>
        <taxon>Micromonosporales</taxon>
        <taxon>Micromonosporaceae</taxon>
        <taxon>Micromonospora</taxon>
    </lineage>
</organism>
<evidence type="ECO:0000313" key="3">
    <source>
        <dbReference type="EMBL" id="RZU76182.1"/>
    </source>
</evidence>
<feature type="region of interest" description="Disordered" evidence="1">
    <location>
        <begin position="143"/>
        <end position="213"/>
    </location>
</feature>
<name>A0A4Q8BE35_9ACTN</name>
<keyword evidence="4" id="KW-1185">Reference proteome</keyword>
<keyword evidence="2" id="KW-1133">Transmembrane helix</keyword>
<sequence length="213" mass="22626">MRHIGTLIAAIVIGPLAWILLAIGQDRSVQAFTAAQTSGAFDTGDYVRTALLLLAGGILLGLIATLRFSPLGAVLTGVVYAGSYLAMLPRPTWLLHLLGHKVTVAGLHADLATPVRTGTTLLVGAAMLVAVLSRQRWRRWPQPAVDAPEMKPSDEFTSLATPERDRPLGAEWLGPTPAGQTPQPGSTDTGPQQTGVGATHWANSLRSNSWTRR</sequence>
<dbReference type="AlphaFoldDB" id="A0A4Q8BE35"/>
<accession>A0A4Q8BE35</accession>
<dbReference type="EMBL" id="SHLD01000001">
    <property type="protein sequence ID" value="RZU76182.1"/>
    <property type="molecule type" value="Genomic_DNA"/>
</dbReference>
<feature type="compositionally biased region" description="Low complexity" evidence="1">
    <location>
        <begin position="174"/>
        <end position="185"/>
    </location>
</feature>
<feature type="compositionally biased region" description="Polar residues" evidence="1">
    <location>
        <begin position="186"/>
        <end position="213"/>
    </location>
</feature>
<feature type="transmembrane region" description="Helical" evidence="2">
    <location>
        <begin position="73"/>
        <end position="93"/>
    </location>
</feature>
<keyword evidence="2" id="KW-0472">Membrane</keyword>
<gene>
    <name evidence="3" type="ORF">EV384_4812</name>
</gene>